<dbReference type="Pfam" id="PF03692">
    <property type="entry name" value="CxxCxxCC"/>
    <property type="match status" value="1"/>
</dbReference>
<protein>
    <submittedName>
        <fullName evidence="1">YkgJ family cysteine cluster protein</fullName>
    </submittedName>
</protein>
<evidence type="ECO:0000313" key="2">
    <source>
        <dbReference type="Proteomes" id="UP000663651"/>
    </source>
</evidence>
<reference evidence="1 2" key="1">
    <citation type="submission" date="2021-03" db="EMBL/GenBank/DDBJ databases">
        <title>Geobacter metallireducens gen. nov. sp. nov., a microorganism capable of coupling the complete oxidation of organic compounds to the reduction of iron and other metals.</title>
        <authorList>
            <person name="Li Y."/>
        </authorList>
    </citation>
    <scope>NUCLEOTIDE SEQUENCE [LARGE SCALE GENOMIC DNA]</scope>
    <source>
        <strain evidence="1 2">Jerry-YX</strain>
    </source>
</reference>
<gene>
    <name evidence="1" type="ORF">JZM60_01330</name>
</gene>
<proteinExistence type="predicted"/>
<accession>A0ABX7Q4I5</accession>
<dbReference type="EMBL" id="CP071382">
    <property type="protein sequence ID" value="QSV45968.1"/>
    <property type="molecule type" value="Genomic_DNA"/>
</dbReference>
<dbReference type="Proteomes" id="UP000663651">
    <property type="component" value="Chromosome"/>
</dbReference>
<dbReference type="RefSeq" id="WP_207163757.1">
    <property type="nucleotide sequence ID" value="NZ_CP071382.1"/>
</dbReference>
<organism evidence="1 2">
    <name type="scientific">Geobacter benzoatilyticus</name>
    <dbReference type="NCBI Taxonomy" id="2815309"/>
    <lineage>
        <taxon>Bacteria</taxon>
        <taxon>Pseudomonadati</taxon>
        <taxon>Thermodesulfobacteriota</taxon>
        <taxon>Desulfuromonadia</taxon>
        <taxon>Geobacterales</taxon>
        <taxon>Geobacteraceae</taxon>
        <taxon>Geobacter</taxon>
    </lineage>
</organism>
<name>A0ABX7Q4I5_9BACT</name>
<sequence>MTATGNTPPFDFSAYCGDIADLATQGLAVATGEEGIRSLMGRVTGRAEEVLSSRMSLKDRGLIACGPGCAACCTINVTVLLPEAIAIARYVTGAGNGLSHLKQRIADTASRVRWMDDGERISAGIPCAFLDERGWCVIHPVRPLTCRALSSTDSQQCRRALASHGSCEEEMIVVNIFQKFLMEETFRALSMALERAGLDISSRELCRSVTRCIQDPHLSDDFLAGNRIRFPD</sequence>
<dbReference type="InterPro" id="IPR005358">
    <property type="entry name" value="Puta_zinc/iron-chelating_dom"/>
</dbReference>
<evidence type="ECO:0000313" key="1">
    <source>
        <dbReference type="EMBL" id="QSV45968.1"/>
    </source>
</evidence>
<keyword evidence="2" id="KW-1185">Reference proteome</keyword>